<protein>
    <submittedName>
        <fullName evidence="1">Uncharacterized protein</fullName>
    </submittedName>
</protein>
<reference evidence="1 2" key="1">
    <citation type="submission" date="2020-08" db="EMBL/GenBank/DDBJ databases">
        <title>Genomic Encyclopedia of Type Strains, Phase IV (KMG-IV): sequencing the most valuable type-strain genomes for metagenomic binning, comparative biology and taxonomic classification.</title>
        <authorList>
            <person name="Goeker M."/>
        </authorList>
    </citation>
    <scope>NUCLEOTIDE SEQUENCE [LARGE SCALE GENOMIC DNA]</scope>
    <source>
        <strain evidence="1 2">DSM 27057</strain>
    </source>
</reference>
<evidence type="ECO:0000313" key="1">
    <source>
        <dbReference type="EMBL" id="MBB3956875.1"/>
    </source>
</evidence>
<keyword evidence="2" id="KW-1185">Reference proteome</keyword>
<evidence type="ECO:0000313" key="2">
    <source>
        <dbReference type="Proteomes" id="UP000548867"/>
    </source>
</evidence>
<dbReference type="AlphaFoldDB" id="A0A7W6G858"/>
<name>A0A7W6G858_9SPHN</name>
<dbReference type="EMBL" id="JACIDX010000017">
    <property type="protein sequence ID" value="MBB3956875.1"/>
    <property type="molecule type" value="Genomic_DNA"/>
</dbReference>
<dbReference type="Proteomes" id="UP000548867">
    <property type="component" value="Unassembled WGS sequence"/>
</dbReference>
<comment type="caution">
    <text evidence="1">The sequence shown here is derived from an EMBL/GenBank/DDBJ whole genome shotgun (WGS) entry which is preliminary data.</text>
</comment>
<sequence length="108" mass="12297">MKPYTITPTVIAGCTSIDLLHQWHGLFYAEFDRLVSEVEAAKIAGTHSDARFRGHEKSIMVCRLGMKNIERRVLALGEEPILTRDGHERRIIKRLRAEIEVLQMGRAA</sequence>
<dbReference type="RefSeq" id="WP_183627726.1">
    <property type="nucleotide sequence ID" value="NZ_JACIDX010000017.1"/>
</dbReference>
<gene>
    <name evidence="1" type="ORF">GGR38_003842</name>
</gene>
<accession>A0A7W6G858</accession>
<proteinExistence type="predicted"/>
<organism evidence="1 2">
    <name type="scientific">Novosphingobium sediminicola</name>
    <dbReference type="NCBI Taxonomy" id="563162"/>
    <lineage>
        <taxon>Bacteria</taxon>
        <taxon>Pseudomonadati</taxon>
        <taxon>Pseudomonadota</taxon>
        <taxon>Alphaproteobacteria</taxon>
        <taxon>Sphingomonadales</taxon>
        <taxon>Sphingomonadaceae</taxon>
        <taxon>Novosphingobium</taxon>
    </lineage>
</organism>